<dbReference type="Proteomes" id="UP000242662">
    <property type="component" value="Unassembled WGS sequence"/>
</dbReference>
<protein>
    <submittedName>
        <fullName evidence="5">Siderophore synthetase component</fullName>
    </submittedName>
</protein>
<keyword evidence="6" id="KW-1185">Reference proteome</keyword>
<evidence type="ECO:0000259" key="3">
    <source>
        <dbReference type="Pfam" id="PF04183"/>
    </source>
</evidence>
<sequence length="581" mass="66158">MGRQQQETHNALRIRRQLVEAMLFEGIFPCTEKLLPDGRTLFIIHATEEEYHCIGKRTAFGRIRLAEKAMTMISEGHLEAEVTIEALLSSLAKAGNIAQLSEELTRTRLLADYNEAHLPKQMSRRDLSYEALELALEEGHLYHPSYKARVGFTIEDHVSYGPEFQKSFPLHWVAIRKKDMRLVLPKEEQSFWQEEMGREVWRSLVLSLCRQGGQLDEYTFLPVHPWQWKKLKCTQLGEALLAKDVIDLGCLGDTYQATQSVRTLMNATNSKKAHVKLALQMRQTSSVRTLPAHTVCAAPPISAWLQEVIQGDPFLRTGNRLAILTEYASVCYAPQNAPWQEEIAGQLACIWRESVSTHVKAGERAIPFTALALTEGDGDLFIAPWLVKYGVNEWVKQFLEVAVLPVWHLLVNHGIAVEAHAQNMILIVKDGWPVRLLLRDFHESLEYHHEYVADPTLVPDFSTIHEVFANGIVDHFYWMSSVEALRMLVMDTLFVFHLTELSHALAAHHYLNESSFWKQVRTILADYAREPFVKESRLNQLGADAALIGAESLLKNKLLEKECHHLVCNTLCEELGKDVLC</sequence>
<organism evidence="5 6">
    <name type="scientific">Shouchella lonarensis</name>
    <dbReference type="NCBI Taxonomy" id="1464122"/>
    <lineage>
        <taxon>Bacteria</taxon>
        <taxon>Bacillati</taxon>
        <taxon>Bacillota</taxon>
        <taxon>Bacilli</taxon>
        <taxon>Bacillales</taxon>
        <taxon>Bacillaceae</taxon>
        <taxon>Shouchella</taxon>
    </lineage>
</organism>
<gene>
    <name evidence="5" type="ORF">SAMN05421737_103239</name>
</gene>
<evidence type="ECO:0000256" key="2">
    <source>
        <dbReference type="ARBA" id="ARBA00007832"/>
    </source>
</evidence>
<dbReference type="InterPro" id="IPR022770">
    <property type="entry name" value="IucA/IucC-like_C"/>
</dbReference>
<dbReference type="AlphaFoldDB" id="A0A1G6HEA9"/>
<dbReference type="PANTHER" id="PTHR34384:SF6">
    <property type="entry name" value="STAPHYLOFERRIN B SYNTHASE"/>
    <property type="match status" value="1"/>
</dbReference>
<comment type="similarity">
    <text evidence="2">Belongs to the IucA/IucC family.</text>
</comment>
<evidence type="ECO:0000256" key="1">
    <source>
        <dbReference type="ARBA" id="ARBA00004924"/>
    </source>
</evidence>
<dbReference type="STRING" id="1464122.SAMN05421737_103239"/>
<dbReference type="RefSeq" id="WP_090775080.1">
    <property type="nucleotide sequence ID" value="NZ_FMYM01000003.1"/>
</dbReference>
<dbReference type="EMBL" id="FMYM01000003">
    <property type="protein sequence ID" value="SDB92561.1"/>
    <property type="molecule type" value="Genomic_DNA"/>
</dbReference>
<dbReference type="Gene3D" id="6.10.250.3370">
    <property type="match status" value="1"/>
</dbReference>
<dbReference type="GO" id="GO:0019290">
    <property type="term" value="P:siderophore biosynthetic process"/>
    <property type="evidence" value="ECO:0007669"/>
    <property type="project" value="InterPro"/>
</dbReference>
<dbReference type="PANTHER" id="PTHR34384">
    <property type="entry name" value="L-2,3-DIAMINOPROPANOATE--CITRATE LIGASE"/>
    <property type="match status" value="1"/>
</dbReference>
<reference evidence="6" key="1">
    <citation type="submission" date="2016-09" db="EMBL/GenBank/DDBJ databases">
        <authorList>
            <person name="Varghese N."/>
            <person name="Submissions S."/>
        </authorList>
    </citation>
    <scope>NUCLEOTIDE SEQUENCE [LARGE SCALE GENOMIC DNA]</scope>
    <source>
        <strain evidence="6">25nlg</strain>
    </source>
</reference>
<name>A0A1G6HEA9_9BACI</name>
<dbReference type="GO" id="GO:0016881">
    <property type="term" value="F:acid-amino acid ligase activity"/>
    <property type="evidence" value="ECO:0007669"/>
    <property type="project" value="UniProtKB-ARBA"/>
</dbReference>
<proteinExistence type="inferred from homology"/>
<dbReference type="Gene3D" id="1.10.510.40">
    <property type="match status" value="1"/>
</dbReference>
<evidence type="ECO:0000313" key="5">
    <source>
        <dbReference type="EMBL" id="SDB92561.1"/>
    </source>
</evidence>
<feature type="domain" description="Aerobactin siderophore biosynthesis IucA/IucC N-terminal" evidence="3">
    <location>
        <begin position="129"/>
        <end position="372"/>
    </location>
</feature>
<dbReference type="Pfam" id="PF06276">
    <property type="entry name" value="FhuF"/>
    <property type="match status" value="1"/>
</dbReference>
<dbReference type="InterPro" id="IPR037455">
    <property type="entry name" value="LucA/IucC-like"/>
</dbReference>
<dbReference type="Pfam" id="PF04183">
    <property type="entry name" value="IucA_IucC"/>
    <property type="match status" value="1"/>
</dbReference>
<dbReference type="InterPro" id="IPR007310">
    <property type="entry name" value="Aerobactin_biosyn_IucA/IucC_N"/>
</dbReference>
<evidence type="ECO:0000259" key="4">
    <source>
        <dbReference type="Pfam" id="PF06276"/>
    </source>
</evidence>
<evidence type="ECO:0000313" key="6">
    <source>
        <dbReference type="Proteomes" id="UP000242662"/>
    </source>
</evidence>
<accession>A0A1G6HEA9</accession>
<dbReference type="OrthoDB" id="495728at2"/>
<comment type="pathway">
    <text evidence="1">Siderophore biosynthesis.</text>
</comment>
<feature type="domain" description="Aerobactin siderophore biosynthesis IucA/IucC-like C-terminal" evidence="4">
    <location>
        <begin position="393"/>
        <end position="536"/>
    </location>
</feature>